<evidence type="ECO:0000313" key="3">
    <source>
        <dbReference type="Proteomes" id="UP000193467"/>
    </source>
</evidence>
<protein>
    <submittedName>
        <fullName evidence="2">Uncharacterized protein</fullName>
    </submittedName>
</protein>
<feature type="compositionally biased region" description="Polar residues" evidence="1">
    <location>
        <begin position="166"/>
        <end position="179"/>
    </location>
</feature>
<dbReference type="EMBL" id="MCGR01000002">
    <property type="protein sequence ID" value="ORY91611.1"/>
    <property type="molecule type" value="Genomic_DNA"/>
</dbReference>
<keyword evidence="3" id="KW-1185">Reference proteome</keyword>
<sequence>MKLEPGGGGEVRESSASAQLGEDEQLDERRRERRIARVAALEDRIALLTSSAAESSEGGLQRPSTTLSSTRDSTLADQRRTALLQALVDRPTPRPAPLTPLSLLPLAHSLESIASIRRDGLPIVSREPNRPSFSSSRPWEEAASGSRRPKTAPTGRRTPSSTTGTLDQRSYQLQTQTTTARHEIQLHHSSTTPRSASTEPAPYHPQPALPPPQHAPILRRAHTSPRHAPYQLPVATARPRHPLPPSYPPPSSAGRHADLRSVNLPLDAGRQSSISTSTSQHLHHHQPLHPPHPHPTPMPHFRPSTASPTLAWSSTLAPAPHVYPSPPSTAYSTPAYASTPTFSLPHPSSHPPPPPALAPPLPAPPTSRSHHSHDPSDLALRWYPEQPLVYEPPGRMRVAYSSEPPVWVEGRASAMPSRVVREGEGRRDPPTGEDGRAEGDASTSGTMLRPQDGSLDERRRAR</sequence>
<reference evidence="2 3" key="1">
    <citation type="submission" date="2016-07" db="EMBL/GenBank/DDBJ databases">
        <title>Pervasive Adenine N6-methylation of Active Genes in Fungi.</title>
        <authorList>
            <consortium name="DOE Joint Genome Institute"/>
            <person name="Mondo S.J."/>
            <person name="Dannebaum R.O."/>
            <person name="Kuo R.C."/>
            <person name="Labutti K."/>
            <person name="Haridas S."/>
            <person name="Kuo A."/>
            <person name="Salamov A."/>
            <person name="Ahrendt S.R."/>
            <person name="Lipzen A."/>
            <person name="Sullivan W."/>
            <person name="Andreopoulos W.B."/>
            <person name="Clum A."/>
            <person name="Lindquist E."/>
            <person name="Daum C."/>
            <person name="Ramamoorthy G.K."/>
            <person name="Gryganskyi A."/>
            <person name="Culley D."/>
            <person name="Magnuson J.K."/>
            <person name="James T.Y."/>
            <person name="O'Malley M.A."/>
            <person name="Stajich J.E."/>
            <person name="Spatafora J.W."/>
            <person name="Visel A."/>
            <person name="Grigoriev I.V."/>
        </authorList>
    </citation>
    <scope>NUCLEOTIDE SEQUENCE [LARGE SCALE GENOMIC DNA]</scope>
    <source>
        <strain evidence="2 3">62-1032</strain>
    </source>
</reference>
<dbReference type="Proteomes" id="UP000193467">
    <property type="component" value="Unassembled WGS sequence"/>
</dbReference>
<feature type="region of interest" description="Disordered" evidence="1">
    <location>
        <begin position="1"/>
        <end position="30"/>
    </location>
</feature>
<proteinExistence type="predicted"/>
<feature type="compositionally biased region" description="Low complexity" evidence="1">
    <location>
        <begin position="153"/>
        <end position="165"/>
    </location>
</feature>
<feature type="compositionally biased region" description="Low complexity" evidence="1">
    <location>
        <begin position="271"/>
        <end position="280"/>
    </location>
</feature>
<accession>A0A1Y2G6I4</accession>
<feature type="region of interest" description="Disordered" evidence="1">
    <location>
        <begin position="123"/>
        <end position="216"/>
    </location>
</feature>
<dbReference type="AlphaFoldDB" id="A0A1Y2G6I4"/>
<feature type="compositionally biased region" description="Pro residues" evidence="1">
    <location>
        <begin position="202"/>
        <end position="214"/>
    </location>
</feature>
<feature type="region of interest" description="Disordered" evidence="1">
    <location>
        <begin position="269"/>
        <end position="308"/>
    </location>
</feature>
<feature type="region of interest" description="Disordered" evidence="1">
    <location>
        <begin position="50"/>
        <end position="76"/>
    </location>
</feature>
<name>A0A1Y2G6I4_9BASI</name>
<comment type="caution">
    <text evidence="2">The sequence shown here is derived from an EMBL/GenBank/DDBJ whole genome shotgun (WGS) entry which is preliminary data.</text>
</comment>
<dbReference type="InParanoid" id="A0A1Y2G6I4"/>
<dbReference type="STRING" id="106004.A0A1Y2G6I4"/>
<feature type="compositionally biased region" description="Pro residues" evidence="1">
    <location>
        <begin position="242"/>
        <end position="251"/>
    </location>
</feature>
<feature type="region of interest" description="Disordered" evidence="1">
    <location>
        <begin position="403"/>
        <end position="462"/>
    </location>
</feature>
<feature type="compositionally biased region" description="Basic and acidic residues" evidence="1">
    <location>
        <begin position="419"/>
        <end position="439"/>
    </location>
</feature>
<evidence type="ECO:0000256" key="1">
    <source>
        <dbReference type="SAM" id="MobiDB-lite"/>
    </source>
</evidence>
<organism evidence="2 3">
    <name type="scientific">Leucosporidium creatinivorum</name>
    <dbReference type="NCBI Taxonomy" id="106004"/>
    <lineage>
        <taxon>Eukaryota</taxon>
        <taxon>Fungi</taxon>
        <taxon>Dikarya</taxon>
        <taxon>Basidiomycota</taxon>
        <taxon>Pucciniomycotina</taxon>
        <taxon>Microbotryomycetes</taxon>
        <taxon>Leucosporidiales</taxon>
        <taxon>Leucosporidium</taxon>
    </lineage>
</organism>
<feature type="compositionally biased region" description="Pro residues" evidence="1">
    <location>
        <begin position="288"/>
        <end position="300"/>
    </location>
</feature>
<evidence type="ECO:0000313" key="2">
    <source>
        <dbReference type="EMBL" id="ORY91611.1"/>
    </source>
</evidence>
<feature type="region of interest" description="Disordered" evidence="1">
    <location>
        <begin position="341"/>
        <end position="377"/>
    </location>
</feature>
<feature type="compositionally biased region" description="Low complexity" evidence="1">
    <location>
        <begin position="50"/>
        <end position="75"/>
    </location>
</feature>
<feature type="region of interest" description="Disordered" evidence="1">
    <location>
        <begin position="235"/>
        <end position="257"/>
    </location>
</feature>
<feature type="compositionally biased region" description="Pro residues" evidence="1">
    <location>
        <begin position="348"/>
        <end position="365"/>
    </location>
</feature>
<feature type="compositionally biased region" description="Polar residues" evidence="1">
    <location>
        <begin position="187"/>
        <end position="198"/>
    </location>
</feature>
<gene>
    <name evidence="2" type="ORF">BCR35DRAFT_298848</name>
</gene>